<gene>
    <name evidence="1" type="ORF">QOZ94_003376</name>
</gene>
<name>A0ABU0LHK0_XANAG</name>
<comment type="caution">
    <text evidence="1">The sequence shown here is derived from an EMBL/GenBank/DDBJ whole genome shotgun (WGS) entry which is preliminary data.</text>
</comment>
<keyword evidence="2" id="KW-1185">Reference proteome</keyword>
<evidence type="ECO:0000313" key="1">
    <source>
        <dbReference type="EMBL" id="MDQ0506565.1"/>
    </source>
</evidence>
<evidence type="ECO:0000313" key="2">
    <source>
        <dbReference type="Proteomes" id="UP001241747"/>
    </source>
</evidence>
<organism evidence="1 2">
    <name type="scientific">Xanthobacter agilis</name>
    <dbReference type="NCBI Taxonomy" id="47492"/>
    <lineage>
        <taxon>Bacteria</taxon>
        <taxon>Pseudomonadati</taxon>
        <taxon>Pseudomonadota</taxon>
        <taxon>Alphaproteobacteria</taxon>
        <taxon>Hyphomicrobiales</taxon>
        <taxon>Xanthobacteraceae</taxon>
        <taxon>Xanthobacter</taxon>
    </lineage>
</organism>
<dbReference type="RefSeq" id="WP_237346301.1">
    <property type="nucleotide sequence ID" value="NZ_JABWGX010000017.1"/>
</dbReference>
<protein>
    <recommendedName>
        <fullName evidence="3">Secreted protein</fullName>
    </recommendedName>
</protein>
<dbReference type="Proteomes" id="UP001241747">
    <property type="component" value="Unassembled WGS sequence"/>
</dbReference>
<reference evidence="1 2" key="1">
    <citation type="submission" date="2023-07" db="EMBL/GenBank/DDBJ databases">
        <title>Genomic Encyclopedia of Type Strains, Phase IV (KMG-IV): sequencing the most valuable type-strain genomes for metagenomic binning, comparative biology and taxonomic classification.</title>
        <authorList>
            <person name="Goeker M."/>
        </authorList>
    </citation>
    <scope>NUCLEOTIDE SEQUENCE [LARGE SCALE GENOMIC DNA]</scope>
    <source>
        <strain evidence="1 2">DSM 3770</strain>
    </source>
</reference>
<dbReference type="EMBL" id="JAUSVY010000008">
    <property type="protein sequence ID" value="MDQ0506565.1"/>
    <property type="molecule type" value="Genomic_DNA"/>
</dbReference>
<accession>A0ABU0LHK0</accession>
<sequence>MLYALVLVISTTTRIQQFTPGPDWPVQVGSSYVATVNSQQLIAYYETERACQRAARRPTAAWPRRAEGQTIRPMCVLVEVPPEPPVR</sequence>
<evidence type="ECO:0008006" key="3">
    <source>
        <dbReference type="Google" id="ProtNLM"/>
    </source>
</evidence>
<proteinExistence type="predicted"/>